<evidence type="ECO:0000256" key="2">
    <source>
        <dbReference type="SAM" id="Phobius"/>
    </source>
</evidence>
<comment type="similarity">
    <text evidence="1">Belongs to the LytR/CpsA/Psr (LCP) family.</text>
</comment>
<dbReference type="Pfam" id="PF03816">
    <property type="entry name" value="LytR_cpsA_psr"/>
    <property type="match status" value="1"/>
</dbReference>
<protein>
    <submittedName>
        <fullName evidence="4">LytR family transcriptional regulator</fullName>
    </submittedName>
</protein>
<name>A0A6L7EW03_9ACTN</name>
<evidence type="ECO:0000313" key="4">
    <source>
        <dbReference type="EMBL" id="MXG89936.1"/>
    </source>
</evidence>
<sequence>MGVDEATAVTVERPSRWRRIRSFPRRHKWITLLVVLPLVLGGGALAVVASYSGYAYHQLEEIPRFELNVGPDSERPLRPADRTQNILLIGVDEGGGASIQDAMQADQWKPGVFRSDSMMFLHLPEDRKSADLISIPRDSYVPIPGHGTDKLNAAFSYGGPALLAKTVENLTGVYVDHVAVIDFSGFADLTTELGGVDVYVPETVRDTMRDYTWTEGWHHLEGERALWYVRMRYGLPRGDFDRVQRQQNFLRAIVDKVTRSGMVSDPVKRLQLVDQVQEFVATDEGLDARVLGGLIQSSRKLRADDVLVATVPYTGTPTIDGASVVTLDMDATKRMFAAVVDERLEKWLQRNDVDQLPKRDDVL</sequence>
<organism evidence="4 5">
    <name type="scientific">Nocardioides flavescens</name>
    <dbReference type="NCBI Taxonomy" id="2691959"/>
    <lineage>
        <taxon>Bacteria</taxon>
        <taxon>Bacillati</taxon>
        <taxon>Actinomycetota</taxon>
        <taxon>Actinomycetes</taxon>
        <taxon>Propionibacteriales</taxon>
        <taxon>Nocardioidaceae</taxon>
        <taxon>Nocardioides</taxon>
    </lineage>
</organism>
<keyword evidence="2" id="KW-0472">Membrane</keyword>
<dbReference type="NCBIfam" id="TIGR00350">
    <property type="entry name" value="lytR_cpsA_psr"/>
    <property type="match status" value="1"/>
</dbReference>
<proteinExistence type="inferred from homology"/>
<accession>A0A6L7EW03</accession>
<feature type="domain" description="Cell envelope-related transcriptional attenuator" evidence="3">
    <location>
        <begin position="114"/>
        <end position="258"/>
    </location>
</feature>
<dbReference type="InterPro" id="IPR050922">
    <property type="entry name" value="LytR/CpsA/Psr_CW_biosynth"/>
</dbReference>
<dbReference type="PANTHER" id="PTHR33392:SF6">
    <property type="entry name" value="POLYISOPRENYL-TEICHOIC ACID--PEPTIDOGLYCAN TEICHOIC ACID TRANSFERASE TAGU"/>
    <property type="match status" value="1"/>
</dbReference>
<gene>
    <name evidence="4" type="ORF">GRQ65_10265</name>
</gene>
<dbReference type="InterPro" id="IPR004474">
    <property type="entry name" value="LytR_CpsA_psr"/>
</dbReference>
<evidence type="ECO:0000256" key="1">
    <source>
        <dbReference type="ARBA" id="ARBA00006068"/>
    </source>
</evidence>
<feature type="transmembrane region" description="Helical" evidence="2">
    <location>
        <begin position="29"/>
        <end position="54"/>
    </location>
</feature>
<keyword evidence="2" id="KW-0812">Transmembrane</keyword>
<keyword evidence="5" id="KW-1185">Reference proteome</keyword>
<dbReference type="Proteomes" id="UP000473325">
    <property type="component" value="Unassembled WGS sequence"/>
</dbReference>
<dbReference type="RefSeq" id="WP_160877828.1">
    <property type="nucleotide sequence ID" value="NZ_WUEK01000005.1"/>
</dbReference>
<comment type="caution">
    <text evidence="4">The sequence shown here is derived from an EMBL/GenBank/DDBJ whole genome shotgun (WGS) entry which is preliminary data.</text>
</comment>
<dbReference type="PANTHER" id="PTHR33392">
    <property type="entry name" value="POLYISOPRENYL-TEICHOIC ACID--PEPTIDOGLYCAN TEICHOIC ACID TRANSFERASE TAGU"/>
    <property type="match status" value="1"/>
</dbReference>
<evidence type="ECO:0000259" key="3">
    <source>
        <dbReference type="Pfam" id="PF03816"/>
    </source>
</evidence>
<dbReference type="Gene3D" id="3.40.630.190">
    <property type="entry name" value="LCP protein"/>
    <property type="match status" value="1"/>
</dbReference>
<dbReference type="EMBL" id="WUEK01000005">
    <property type="protein sequence ID" value="MXG89936.1"/>
    <property type="molecule type" value="Genomic_DNA"/>
</dbReference>
<dbReference type="AlphaFoldDB" id="A0A6L7EW03"/>
<keyword evidence="2" id="KW-1133">Transmembrane helix</keyword>
<evidence type="ECO:0000313" key="5">
    <source>
        <dbReference type="Proteomes" id="UP000473325"/>
    </source>
</evidence>
<reference evidence="4 5" key="1">
    <citation type="submission" date="2019-12" db="EMBL/GenBank/DDBJ databases">
        <authorList>
            <person name="Kun Z."/>
        </authorList>
    </citation>
    <scope>NUCLEOTIDE SEQUENCE [LARGE SCALE GENOMIC DNA]</scope>
    <source>
        <strain evidence="4 5">YIM 123512</strain>
    </source>
</reference>